<evidence type="ECO:0000313" key="1">
    <source>
        <dbReference type="EMBL" id="OTG32213.1"/>
    </source>
</evidence>
<protein>
    <submittedName>
        <fullName evidence="1">Uncharacterized protein</fullName>
    </submittedName>
</protein>
<keyword evidence="2" id="KW-1185">Reference proteome</keyword>
<dbReference type="Proteomes" id="UP000215914">
    <property type="component" value="Chromosome 3"/>
</dbReference>
<proteinExistence type="predicted"/>
<gene>
    <name evidence="1" type="ORF">HannXRQ_Chr03g0084161</name>
</gene>
<reference evidence="2" key="1">
    <citation type="journal article" date="2017" name="Nature">
        <title>The sunflower genome provides insights into oil metabolism, flowering and Asterid evolution.</title>
        <authorList>
            <person name="Badouin H."/>
            <person name="Gouzy J."/>
            <person name="Grassa C.J."/>
            <person name="Murat F."/>
            <person name="Staton S.E."/>
            <person name="Cottret L."/>
            <person name="Lelandais-Briere C."/>
            <person name="Owens G.L."/>
            <person name="Carrere S."/>
            <person name="Mayjonade B."/>
            <person name="Legrand L."/>
            <person name="Gill N."/>
            <person name="Kane N.C."/>
            <person name="Bowers J.E."/>
            <person name="Hubner S."/>
            <person name="Bellec A."/>
            <person name="Berard A."/>
            <person name="Berges H."/>
            <person name="Blanchet N."/>
            <person name="Boniface M.C."/>
            <person name="Brunel D."/>
            <person name="Catrice O."/>
            <person name="Chaidir N."/>
            <person name="Claudel C."/>
            <person name="Donnadieu C."/>
            <person name="Faraut T."/>
            <person name="Fievet G."/>
            <person name="Helmstetter N."/>
            <person name="King M."/>
            <person name="Knapp S.J."/>
            <person name="Lai Z."/>
            <person name="Le Paslier M.C."/>
            <person name="Lippi Y."/>
            <person name="Lorenzon L."/>
            <person name="Mandel J.R."/>
            <person name="Marage G."/>
            <person name="Marchand G."/>
            <person name="Marquand E."/>
            <person name="Bret-Mestries E."/>
            <person name="Morien E."/>
            <person name="Nambeesan S."/>
            <person name="Nguyen T."/>
            <person name="Pegot-Espagnet P."/>
            <person name="Pouilly N."/>
            <person name="Raftis F."/>
            <person name="Sallet E."/>
            <person name="Schiex T."/>
            <person name="Thomas J."/>
            <person name="Vandecasteele C."/>
            <person name="Vares D."/>
            <person name="Vear F."/>
            <person name="Vautrin S."/>
            <person name="Crespi M."/>
            <person name="Mangin B."/>
            <person name="Burke J.M."/>
            <person name="Salse J."/>
            <person name="Munos S."/>
            <person name="Vincourt P."/>
            <person name="Rieseberg L.H."/>
            <person name="Langlade N.B."/>
        </authorList>
    </citation>
    <scope>NUCLEOTIDE SEQUENCE [LARGE SCALE GENOMIC DNA]</scope>
    <source>
        <strain evidence="2">cv. SF193</strain>
    </source>
</reference>
<name>A0A251VAG5_HELAN</name>
<organism evidence="1 2">
    <name type="scientific">Helianthus annuus</name>
    <name type="common">Common sunflower</name>
    <dbReference type="NCBI Taxonomy" id="4232"/>
    <lineage>
        <taxon>Eukaryota</taxon>
        <taxon>Viridiplantae</taxon>
        <taxon>Streptophyta</taxon>
        <taxon>Embryophyta</taxon>
        <taxon>Tracheophyta</taxon>
        <taxon>Spermatophyta</taxon>
        <taxon>Magnoliopsida</taxon>
        <taxon>eudicotyledons</taxon>
        <taxon>Gunneridae</taxon>
        <taxon>Pentapetalae</taxon>
        <taxon>asterids</taxon>
        <taxon>campanulids</taxon>
        <taxon>Asterales</taxon>
        <taxon>Asteraceae</taxon>
        <taxon>Asteroideae</taxon>
        <taxon>Heliantheae alliance</taxon>
        <taxon>Heliantheae</taxon>
        <taxon>Helianthus</taxon>
    </lineage>
</organism>
<dbReference type="InParanoid" id="A0A251VAG5"/>
<dbReference type="AlphaFoldDB" id="A0A251VAG5"/>
<dbReference type="EMBL" id="CM007892">
    <property type="protein sequence ID" value="OTG32213.1"/>
    <property type="molecule type" value="Genomic_DNA"/>
</dbReference>
<sequence length="97" mass="10947">MCGRDVIPKVDPIVERSRMVAAGNLWNEFNAYTPVGWDIEPRSVIHFARNGDSTPNLKQGNFKSHPNFVSTETAIEKKVVIIKIGIRGRCYVQYAQV</sequence>
<evidence type="ECO:0000313" key="2">
    <source>
        <dbReference type="Proteomes" id="UP000215914"/>
    </source>
</evidence>
<accession>A0A251VAG5</accession>